<accession>A0A1D2MJ90</accession>
<evidence type="ECO:0000313" key="1">
    <source>
        <dbReference type="EMBL" id="ODM92854.1"/>
    </source>
</evidence>
<dbReference type="Proteomes" id="UP000094527">
    <property type="component" value="Unassembled WGS sequence"/>
</dbReference>
<comment type="caution">
    <text evidence="1">The sequence shown here is derived from an EMBL/GenBank/DDBJ whole genome shotgun (WGS) entry which is preliminary data.</text>
</comment>
<evidence type="ECO:0000313" key="2">
    <source>
        <dbReference type="Proteomes" id="UP000094527"/>
    </source>
</evidence>
<reference evidence="1 2" key="1">
    <citation type="journal article" date="2016" name="Genome Biol. Evol.">
        <title>Gene Family Evolution Reflects Adaptation to Soil Environmental Stressors in the Genome of the Collembolan Orchesella cincta.</title>
        <authorList>
            <person name="Faddeeva-Vakhrusheva A."/>
            <person name="Derks M.F."/>
            <person name="Anvar S.Y."/>
            <person name="Agamennone V."/>
            <person name="Suring W."/>
            <person name="Smit S."/>
            <person name="van Straalen N.M."/>
            <person name="Roelofs D."/>
        </authorList>
    </citation>
    <scope>NUCLEOTIDE SEQUENCE [LARGE SCALE GENOMIC DNA]</scope>
    <source>
        <tissue evidence="1">Mixed pool</tissue>
    </source>
</reference>
<organism evidence="1 2">
    <name type="scientific">Orchesella cincta</name>
    <name type="common">Springtail</name>
    <name type="synonym">Podura cincta</name>
    <dbReference type="NCBI Taxonomy" id="48709"/>
    <lineage>
        <taxon>Eukaryota</taxon>
        <taxon>Metazoa</taxon>
        <taxon>Ecdysozoa</taxon>
        <taxon>Arthropoda</taxon>
        <taxon>Hexapoda</taxon>
        <taxon>Collembola</taxon>
        <taxon>Entomobryomorpha</taxon>
        <taxon>Entomobryoidea</taxon>
        <taxon>Orchesellidae</taxon>
        <taxon>Orchesellinae</taxon>
        <taxon>Orchesella</taxon>
    </lineage>
</organism>
<name>A0A1D2MJ90_ORCCI</name>
<dbReference type="EMBL" id="LJIJ01001133">
    <property type="protein sequence ID" value="ODM92854.1"/>
    <property type="molecule type" value="Genomic_DNA"/>
</dbReference>
<sequence>MATKDDHGNVMVGGESIHTVPASGYEAVYKTCSVSVDESCGGGRNVNGVPVSSLNNNYSRDVPHSLRGVPERLTTSYPSESQGRYSLWSLRQLLLGSPLFSCCRVGSTEANGRSNQSAIELQNLCDNDSPCRENDNVPGAGYIDNSSPDGPVWVMMDLKSFCPVAASEFLNASGDMKVKSLIVANSPLRSIVKLLDESLLTKNISTLKLENCSPTLEQIIVIIEKLTELQCLEISIKDACDNGKADPLMLQEFKKSCNGCEYFEKIRGRSKTSMGVHPQKLKVLKLTYPLIWQCTLISKAVDALMDWVELEELYIQTSPSAMLRFLHASENHINIENETSWQEFVTLDCRGLLIKSRISLSVISISCCDRFPLEYLRVLLTHKISANDIFRWCYFCTLGMIDSLMSSVEDGGSRCLLFPNLNSCEFHLPFVPVPQLREDEFRRPLHILLEFLAKNNHIQQQVVLTGLRPERGLEYWIKGSVVTIPRSGARIGTTYCSTTLGNNLRIYDDELYSMAFVIVPEEKRLRVSEIIEPFGKRVTYGNWRFDGVKILHIINEQPSLVSYGICSITSQFIGLTRLAVEDFTDNYKSIRDGRPGSVEGKQYVSLKDSDIQKILKYLTLLEYLHLDCNMSKVTDCGFDAGAPASVLVKWTQGNRCTLAMLRNLKYLFLRGFGPKLTDKFAMVAFEEKNCMPNLIELHVFGPGITNYGKDKIRNAFTDRKGFVLQL</sequence>
<dbReference type="AlphaFoldDB" id="A0A1D2MJ90"/>
<protein>
    <submittedName>
        <fullName evidence="1">Uncharacterized protein</fullName>
    </submittedName>
</protein>
<proteinExistence type="predicted"/>
<gene>
    <name evidence="1" type="ORF">Ocin01_13829</name>
</gene>
<keyword evidence="2" id="KW-1185">Reference proteome</keyword>
<dbReference type="SUPFAM" id="SSF52047">
    <property type="entry name" value="RNI-like"/>
    <property type="match status" value="1"/>
</dbReference>